<reference evidence="1" key="1">
    <citation type="submission" date="2022-07" db="EMBL/GenBank/DDBJ databases">
        <title>Genome Sequence of Phlebia brevispora.</title>
        <authorList>
            <person name="Buettner E."/>
        </authorList>
    </citation>
    <scope>NUCLEOTIDE SEQUENCE</scope>
    <source>
        <strain evidence="1">MPL23</strain>
    </source>
</reference>
<accession>A0ACC1RQW0</accession>
<proteinExistence type="predicted"/>
<sequence length="403" mass="45774">MRAECIDLLFEAAPKIQVAVNLCCNTVVSSSSAQLSPLIMLSAHIKSTARALGSLPHPKSIPHSYRCIRPIGIRLESSYTRDGSTRYTNVEGSSTRYGMKRRRVDERRMGSGDLGESSQQRSTLRTNRPTNTRGNFSKYRNSNAREQRPLRAAYTLPGEESSNGVRRPRQSTRRNIEMKPSSVVVVSKLPKDVTSEEFSALSTRFAPIRSIRLSGYNVTQQTIYPSDKISITVHSDRQPGSVAQITFFTPEDAARAMNSRPPIEMRGRKLSCRLLTHDDLRRIQDDDNRRDLVVYNVPSELPLDEIRKAFNEVAPVANIKTDTDEITGERRRSMTIEFPTAADARRVFERHKTAPFDLGEGELEIKFLPREDQAHEDTERYDRNDSRFLRVSGRTMLNGFHTR</sequence>
<organism evidence="1 2">
    <name type="scientific">Phlebia brevispora</name>
    <dbReference type="NCBI Taxonomy" id="194682"/>
    <lineage>
        <taxon>Eukaryota</taxon>
        <taxon>Fungi</taxon>
        <taxon>Dikarya</taxon>
        <taxon>Basidiomycota</taxon>
        <taxon>Agaricomycotina</taxon>
        <taxon>Agaricomycetes</taxon>
        <taxon>Polyporales</taxon>
        <taxon>Meruliaceae</taxon>
        <taxon>Phlebia</taxon>
    </lineage>
</organism>
<dbReference type="EMBL" id="JANHOG010002337">
    <property type="protein sequence ID" value="KAJ3524476.1"/>
    <property type="molecule type" value="Genomic_DNA"/>
</dbReference>
<dbReference type="Proteomes" id="UP001148662">
    <property type="component" value="Unassembled WGS sequence"/>
</dbReference>
<evidence type="ECO:0000313" key="1">
    <source>
        <dbReference type="EMBL" id="KAJ3524476.1"/>
    </source>
</evidence>
<protein>
    <submittedName>
        <fullName evidence="1">Uncharacterized protein</fullName>
    </submittedName>
</protein>
<keyword evidence="2" id="KW-1185">Reference proteome</keyword>
<comment type="caution">
    <text evidence="1">The sequence shown here is derived from an EMBL/GenBank/DDBJ whole genome shotgun (WGS) entry which is preliminary data.</text>
</comment>
<gene>
    <name evidence="1" type="ORF">NM688_g8553</name>
</gene>
<name>A0ACC1RQW0_9APHY</name>
<evidence type="ECO:0000313" key="2">
    <source>
        <dbReference type="Proteomes" id="UP001148662"/>
    </source>
</evidence>